<reference evidence="3 4" key="1">
    <citation type="submission" date="2017-01" db="EMBL/GenBank/DDBJ databases">
        <authorList>
            <person name="Mah S.A."/>
            <person name="Swanson W.J."/>
            <person name="Moy G.W."/>
            <person name="Vacquier V.D."/>
        </authorList>
    </citation>
    <scope>NUCLEOTIDE SEQUENCE [LARGE SCALE GENOMIC DNA]</scope>
    <source>
        <strain evidence="3 4">CPCC 203464</strain>
    </source>
</reference>
<protein>
    <recommendedName>
        <fullName evidence="2">YCII-related domain-containing protein</fullName>
    </recommendedName>
</protein>
<dbReference type="AlphaFoldDB" id="A0A1N7EDH4"/>
<dbReference type="PANTHER" id="PTHR37828">
    <property type="entry name" value="GSR2449 PROTEIN"/>
    <property type="match status" value="1"/>
</dbReference>
<evidence type="ECO:0000313" key="3">
    <source>
        <dbReference type="EMBL" id="SIR86137.1"/>
    </source>
</evidence>
<organism evidence="3 4">
    <name type="scientific">Williamsia sterculiae</name>
    <dbReference type="NCBI Taxonomy" id="1344003"/>
    <lineage>
        <taxon>Bacteria</taxon>
        <taxon>Bacillati</taxon>
        <taxon>Actinomycetota</taxon>
        <taxon>Actinomycetes</taxon>
        <taxon>Mycobacteriales</taxon>
        <taxon>Nocardiaceae</taxon>
        <taxon>Williamsia</taxon>
    </lineage>
</organism>
<evidence type="ECO:0000313" key="4">
    <source>
        <dbReference type="Proteomes" id="UP000186218"/>
    </source>
</evidence>
<dbReference type="SUPFAM" id="SSF54909">
    <property type="entry name" value="Dimeric alpha+beta barrel"/>
    <property type="match status" value="1"/>
</dbReference>
<proteinExistence type="inferred from homology"/>
<keyword evidence="4" id="KW-1185">Reference proteome</keyword>
<dbReference type="InterPro" id="IPR005545">
    <property type="entry name" value="YCII"/>
</dbReference>
<evidence type="ECO:0000256" key="1">
    <source>
        <dbReference type="ARBA" id="ARBA00007689"/>
    </source>
</evidence>
<gene>
    <name evidence="3" type="ORF">SAMN05445060_1188</name>
</gene>
<name>A0A1N7EDH4_9NOCA</name>
<dbReference type="Pfam" id="PF03795">
    <property type="entry name" value="YCII"/>
    <property type="match status" value="1"/>
</dbReference>
<sequence length="92" mass="10177">MTLFAVDYTYRTETAGLRDVHRPAHRTWLREQHEAGVVRLSGPFEDQSGALIVIEAEDRTALDAVLAQDPFAVNGAVDGVRVKPWNVVFGSL</sequence>
<dbReference type="Gene3D" id="3.30.70.1060">
    <property type="entry name" value="Dimeric alpha+beta barrel"/>
    <property type="match status" value="1"/>
</dbReference>
<dbReference type="STRING" id="1344003.SAMN05445060_1188"/>
<feature type="domain" description="YCII-related" evidence="2">
    <location>
        <begin position="10"/>
        <end position="86"/>
    </location>
</feature>
<accession>A0A1N7EDH4</accession>
<dbReference type="EMBL" id="FTNT01000003">
    <property type="protein sequence ID" value="SIR86137.1"/>
    <property type="molecule type" value="Genomic_DNA"/>
</dbReference>
<evidence type="ECO:0000259" key="2">
    <source>
        <dbReference type="Pfam" id="PF03795"/>
    </source>
</evidence>
<dbReference type="Proteomes" id="UP000186218">
    <property type="component" value="Unassembled WGS sequence"/>
</dbReference>
<dbReference type="RefSeq" id="WP_076477583.1">
    <property type="nucleotide sequence ID" value="NZ_FTNT01000003.1"/>
</dbReference>
<dbReference type="InterPro" id="IPR011008">
    <property type="entry name" value="Dimeric_a/b-barrel"/>
</dbReference>
<dbReference type="PANTHER" id="PTHR37828:SF1">
    <property type="entry name" value="YCII-RELATED DOMAIN-CONTAINING PROTEIN"/>
    <property type="match status" value="1"/>
</dbReference>
<comment type="similarity">
    <text evidence="1">Belongs to the YciI family.</text>
</comment>
<dbReference type="OrthoDB" id="8968203at2"/>